<dbReference type="Proteomes" id="UP000789920">
    <property type="component" value="Unassembled WGS sequence"/>
</dbReference>
<sequence length="54" mass="5687">NPTLNGASSICSGSGCPTKVYNIGSFGILIENRTLPFTFGIKFEITSDTTIKAC</sequence>
<evidence type="ECO:0000313" key="1">
    <source>
        <dbReference type="EMBL" id="CAG8752671.1"/>
    </source>
</evidence>
<feature type="non-terminal residue" evidence="1">
    <location>
        <position position="1"/>
    </location>
</feature>
<keyword evidence="2" id="KW-1185">Reference proteome</keyword>
<reference evidence="1" key="1">
    <citation type="submission" date="2021-06" db="EMBL/GenBank/DDBJ databases">
        <authorList>
            <person name="Kallberg Y."/>
            <person name="Tangrot J."/>
            <person name="Rosling A."/>
        </authorList>
    </citation>
    <scope>NUCLEOTIDE SEQUENCE</scope>
    <source>
        <strain evidence="1">MA461A</strain>
    </source>
</reference>
<gene>
    <name evidence="1" type="ORF">RPERSI_LOCUS14359</name>
</gene>
<dbReference type="EMBL" id="CAJVQC010032982">
    <property type="protein sequence ID" value="CAG8752671.1"/>
    <property type="molecule type" value="Genomic_DNA"/>
</dbReference>
<evidence type="ECO:0000313" key="2">
    <source>
        <dbReference type="Proteomes" id="UP000789920"/>
    </source>
</evidence>
<organism evidence="1 2">
    <name type="scientific">Racocetra persica</name>
    <dbReference type="NCBI Taxonomy" id="160502"/>
    <lineage>
        <taxon>Eukaryota</taxon>
        <taxon>Fungi</taxon>
        <taxon>Fungi incertae sedis</taxon>
        <taxon>Mucoromycota</taxon>
        <taxon>Glomeromycotina</taxon>
        <taxon>Glomeromycetes</taxon>
        <taxon>Diversisporales</taxon>
        <taxon>Gigasporaceae</taxon>
        <taxon>Racocetra</taxon>
    </lineage>
</organism>
<feature type="non-terminal residue" evidence="1">
    <location>
        <position position="54"/>
    </location>
</feature>
<protein>
    <submittedName>
        <fullName evidence="1">21741_t:CDS:1</fullName>
    </submittedName>
</protein>
<comment type="caution">
    <text evidence="1">The sequence shown here is derived from an EMBL/GenBank/DDBJ whole genome shotgun (WGS) entry which is preliminary data.</text>
</comment>
<accession>A0ACA9QKS0</accession>
<proteinExistence type="predicted"/>
<name>A0ACA9QKS0_9GLOM</name>